<feature type="transmembrane region" description="Helical" evidence="1">
    <location>
        <begin position="68"/>
        <end position="90"/>
    </location>
</feature>
<evidence type="ECO:0000313" key="2">
    <source>
        <dbReference type="EMBL" id="CAI8027499.1"/>
    </source>
</evidence>
<organism evidence="2 3">
    <name type="scientific">Geodia barretti</name>
    <name type="common">Barrett's horny sponge</name>
    <dbReference type="NCBI Taxonomy" id="519541"/>
    <lineage>
        <taxon>Eukaryota</taxon>
        <taxon>Metazoa</taxon>
        <taxon>Porifera</taxon>
        <taxon>Demospongiae</taxon>
        <taxon>Heteroscleromorpha</taxon>
        <taxon>Tetractinellida</taxon>
        <taxon>Astrophorina</taxon>
        <taxon>Geodiidae</taxon>
        <taxon>Geodia</taxon>
    </lineage>
</organism>
<feature type="transmembrane region" description="Helical" evidence="1">
    <location>
        <begin position="102"/>
        <end position="130"/>
    </location>
</feature>
<dbReference type="EMBL" id="CASHTH010002283">
    <property type="protein sequence ID" value="CAI8027499.1"/>
    <property type="molecule type" value="Genomic_DNA"/>
</dbReference>
<sequence>MEPTHIIVKGVLRLAAIVFAVILVVVSAITLGIVNSNRDFDEIREYRSAPQSIKQLEDLVDSTVSTSAWLILLSIIVVVWQALYSVLLLMSSLLSFLQRYSVVLAITDVGLSLSAVVCFLATTIACIVLADAWGGPPEACDRYSIYYRGLNCDHNHLEGTNGTAALLCTVELVLLAVLGVLSAAGCLPVMVVCLRGAKRASRPISSKEPGAVDT</sequence>
<feature type="transmembrane region" description="Helical" evidence="1">
    <location>
        <begin position="172"/>
        <end position="194"/>
    </location>
</feature>
<feature type="transmembrane region" description="Helical" evidence="1">
    <location>
        <begin position="12"/>
        <end position="34"/>
    </location>
</feature>
<dbReference type="AlphaFoldDB" id="A0AA35SDL1"/>
<accession>A0AA35SDL1</accession>
<evidence type="ECO:0000313" key="3">
    <source>
        <dbReference type="Proteomes" id="UP001174909"/>
    </source>
</evidence>
<dbReference type="Proteomes" id="UP001174909">
    <property type="component" value="Unassembled WGS sequence"/>
</dbReference>
<keyword evidence="1" id="KW-1133">Transmembrane helix</keyword>
<gene>
    <name evidence="2" type="ORF">GBAR_LOCUS15724</name>
</gene>
<reference evidence="2" key="1">
    <citation type="submission" date="2023-03" db="EMBL/GenBank/DDBJ databases">
        <authorList>
            <person name="Steffen K."/>
            <person name="Cardenas P."/>
        </authorList>
    </citation>
    <scope>NUCLEOTIDE SEQUENCE</scope>
</reference>
<proteinExistence type="predicted"/>
<keyword evidence="1" id="KW-0812">Transmembrane</keyword>
<name>A0AA35SDL1_GEOBA</name>
<keyword evidence="3" id="KW-1185">Reference proteome</keyword>
<evidence type="ECO:0000256" key="1">
    <source>
        <dbReference type="SAM" id="Phobius"/>
    </source>
</evidence>
<keyword evidence="1" id="KW-0472">Membrane</keyword>
<comment type="caution">
    <text evidence="2">The sequence shown here is derived from an EMBL/GenBank/DDBJ whole genome shotgun (WGS) entry which is preliminary data.</text>
</comment>
<protein>
    <submittedName>
        <fullName evidence="2">Uncharacterized protein</fullName>
    </submittedName>
</protein>